<reference evidence="2 3" key="1">
    <citation type="submission" date="2016-11" db="EMBL/GenBank/DDBJ databases">
        <authorList>
            <person name="Jaros S."/>
            <person name="Januszkiewicz K."/>
            <person name="Wedrychowicz H."/>
        </authorList>
    </citation>
    <scope>NUCLEOTIDE SEQUENCE [LARGE SCALE GENOMIC DNA]</scope>
    <source>
        <strain evidence="2 3">DSM 9705</strain>
    </source>
</reference>
<accession>A0A1M5S1L9</accession>
<dbReference type="EMBL" id="FQXS01000001">
    <property type="protein sequence ID" value="SHH32339.1"/>
    <property type="molecule type" value="Genomic_DNA"/>
</dbReference>
<dbReference type="InterPro" id="IPR045739">
    <property type="entry name" value="ACT_dom_pair"/>
</dbReference>
<keyword evidence="3" id="KW-1185">Reference proteome</keyword>
<dbReference type="SUPFAM" id="SSF55021">
    <property type="entry name" value="ACT-like"/>
    <property type="match status" value="2"/>
</dbReference>
<dbReference type="PANTHER" id="PTHR40099:SF1">
    <property type="entry name" value="ACETOLACTATE SYNTHASE, SMALL SUBUNIT"/>
    <property type="match status" value="1"/>
</dbReference>
<evidence type="ECO:0000259" key="1">
    <source>
        <dbReference type="PROSITE" id="PS51671"/>
    </source>
</evidence>
<dbReference type="PROSITE" id="PS51671">
    <property type="entry name" value="ACT"/>
    <property type="match status" value="1"/>
</dbReference>
<evidence type="ECO:0000313" key="2">
    <source>
        <dbReference type="EMBL" id="SHH32339.1"/>
    </source>
</evidence>
<proteinExistence type="predicted"/>
<dbReference type="InterPro" id="IPR045865">
    <property type="entry name" value="ACT-like_dom_sf"/>
</dbReference>
<sequence>MNIKRCRQYSVFLENRVGALAEVCTIIADRKINLHAICAIDTIEESILRIVPEAGSEIGRLLDQAGFRSIESEVLLVELVNQPGATGDLATRLSQAGININYVYASVHPQCQQATLVLRVGDIDQALAVLQGEGA</sequence>
<dbReference type="STRING" id="1121409.SAMN02745124_00116"/>
<gene>
    <name evidence="2" type="ORF">SAMN02745124_00116</name>
</gene>
<dbReference type="OrthoDB" id="9790662at2"/>
<dbReference type="PANTHER" id="PTHR40099">
    <property type="entry name" value="ACETOLACTATE SYNTHASE, SMALL SUBUNIT"/>
    <property type="match status" value="1"/>
</dbReference>
<feature type="domain" description="ACT" evidence="1">
    <location>
        <begin position="8"/>
        <end position="82"/>
    </location>
</feature>
<dbReference type="Pfam" id="PF19571">
    <property type="entry name" value="ACT_8"/>
    <property type="match status" value="1"/>
</dbReference>
<name>A0A1M5S1L9_9BACT</name>
<dbReference type="RefSeq" id="WP_073372884.1">
    <property type="nucleotide sequence ID" value="NZ_FQXS01000001.1"/>
</dbReference>
<organism evidence="2 3">
    <name type="scientific">Desulfofustis glycolicus DSM 9705</name>
    <dbReference type="NCBI Taxonomy" id="1121409"/>
    <lineage>
        <taxon>Bacteria</taxon>
        <taxon>Pseudomonadati</taxon>
        <taxon>Thermodesulfobacteriota</taxon>
        <taxon>Desulfobulbia</taxon>
        <taxon>Desulfobulbales</taxon>
        <taxon>Desulfocapsaceae</taxon>
        <taxon>Desulfofustis</taxon>
    </lineage>
</organism>
<dbReference type="Proteomes" id="UP000184139">
    <property type="component" value="Unassembled WGS sequence"/>
</dbReference>
<protein>
    <submittedName>
        <fullName evidence="2">Uncharacterized conserved protein, contains tandem ACT domains</fullName>
    </submittedName>
</protein>
<dbReference type="Gene3D" id="3.30.2130.10">
    <property type="entry name" value="VC0802-like"/>
    <property type="match status" value="1"/>
</dbReference>
<dbReference type="AlphaFoldDB" id="A0A1M5S1L9"/>
<evidence type="ECO:0000313" key="3">
    <source>
        <dbReference type="Proteomes" id="UP000184139"/>
    </source>
</evidence>
<dbReference type="InterPro" id="IPR002912">
    <property type="entry name" value="ACT_dom"/>
</dbReference>